<keyword evidence="4 7" id="KW-0963">Cytoplasm</keyword>
<comment type="subcellular location">
    <subcellularLocation>
        <location evidence="1 7">Cytoplasm</location>
        <location evidence="1 7">Cytoskeleton</location>
    </subcellularLocation>
</comment>
<dbReference type="GO" id="GO:0051016">
    <property type="term" value="P:barbed-end actin filament capping"/>
    <property type="evidence" value="ECO:0007669"/>
    <property type="project" value="UniProtKB-UniRule"/>
</dbReference>
<dbReference type="OrthoDB" id="9979678at2759"/>
<dbReference type="InterPro" id="IPR043175">
    <property type="entry name" value="CAPZB_N"/>
</dbReference>
<evidence type="ECO:0000313" key="10">
    <source>
        <dbReference type="Proteomes" id="UP000028840"/>
    </source>
</evidence>
<dbReference type="VEuPathDB" id="ToxoDB:TGVAND_219290"/>
<evidence type="ECO:0000256" key="5">
    <source>
        <dbReference type="ARBA" id="ARBA00023203"/>
    </source>
</evidence>
<evidence type="ECO:0000256" key="2">
    <source>
        <dbReference type="ARBA" id="ARBA00006039"/>
    </source>
</evidence>
<dbReference type="InterPro" id="IPR037282">
    <property type="entry name" value="CapZ_alpha/beta"/>
</dbReference>
<comment type="similarity">
    <text evidence="2 7">Belongs to the F-actin-capping protein beta subunit family.</text>
</comment>
<keyword evidence="3 7" id="KW-0117">Actin capping</keyword>
<dbReference type="Proteomes" id="UP000028840">
    <property type="component" value="Unassembled WGS sequence"/>
</dbReference>
<name>A0A086PXK4_TOXGO</name>
<keyword evidence="5 7" id="KW-0009">Actin-binding</keyword>
<organism evidence="9 10">
    <name type="scientific">Toxoplasma gondii VAND</name>
    <dbReference type="NCBI Taxonomy" id="933077"/>
    <lineage>
        <taxon>Eukaryota</taxon>
        <taxon>Sar</taxon>
        <taxon>Alveolata</taxon>
        <taxon>Apicomplexa</taxon>
        <taxon>Conoidasida</taxon>
        <taxon>Coccidia</taxon>
        <taxon>Eucoccidiorida</taxon>
        <taxon>Eimeriorina</taxon>
        <taxon>Sarcocystidae</taxon>
        <taxon>Toxoplasma</taxon>
    </lineage>
</organism>
<gene>
    <name evidence="9" type="ORF">TGVAND_219290</name>
</gene>
<evidence type="ECO:0000256" key="4">
    <source>
        <dbReference type="ARBA" id="ARBA00022490"/>
    </source>
</evidence>
<dbReference type="PRINTS" id="PR00192">
    <property type="entry name" value="FACTINCAPB"/>
</dbReference>
<reference evidence="9 10" key="1">
    <citation type="submission" date="2014-08" db="EMBL/GenBank/DDBJ databases">
        <authorList>
            <person name="Sibley D."/>
            <person name="Venepally P."/>
            <person name="Karamycheva S."/>
            <person name="Hadjithomas M."/>
            <person name="Khan A."/>
            <person name="Brunk B."/>
            <person name="Roos D."/>
            <person name="Caler E."/>
            <person name="Lorenzi H."/>
        </authorList>
    </citation>
    <scope>NUCLEOTIDE SEQUENCE [LARGE SCALE GENOMIC DNA]</scope>
    <source>
        <strain evidence="9 10">VAND</strain>
    </source>
</reference>
<comment type="function">
    <text evidence="7">F-actin-capping proteins bind in a Ca(2+)-independent manner to the fast growing ends of actin filaments (barbed end) thereby blocking the exchange of subunits at these ends. Unlike other capping proteins (such as gelsolin and severin), these proteins do not sever actin filaments.</text>
</comment>
<dbReference type="GO" id="GO:0000902">
    <property type="term" value="P:cell morphogenesis"/>
    <property type="evidence" value="ECO:0007669"/>
    <property type="project" value="TreeGrafter"/>
</dbReference>
<dbReference type="PANTHER" id="PTHR10619:SF0">
    <property type="entry name" value="F-ACTIN-CAPPING PROTEIN SUBUNIT BETA ISOFORMS 1 AND 2"/>
    <property type="match status" value="1"/>
</dbReference>
<sequence>MFATGNSPVPAAMEESWIAAVSLTRRMPPKLIDRTVAGVQHLCPDLSIQLLTRVDRRLRLCFDSEARKFFIACIYNQHGSSFRSPWTNAYIEGNDVSVLGAVPQRRIKPADNLRNLETTYNRIFDSYRRAYYEGGVSSVYLWSLPSEDGFAGAFLVRHALDGGVSGDGPRGCWESVHVVEVTQSTSNVHYRLTSTVMVDVDPPENAEANFYAGAMLTRTSEQSQKVTDLLTGPEVPPHIGVIGPMIEAMEDRMRTAIERNYFAKAYSILDGMIRTRHNTKEQKKAAFFSELSSSLSLLSRGSGGGPGSPGGRSMRGSRSFLRPRSGSEN</sequence>
<evidence type="ECO:0000256" key="1">
    <source>
        <dbReference type="ARBA" id="ARBA00004245"/>
    </source>
</evidence>
<dbReference type="InterPro" id="IPR001698">
    <property type="entry name" value="CAPZB"/>
</dbReference>
<reference evidence="9 10" key="2">
    <citation type="journal article" date="2015" name="Eukaryot. Cell">
        <title>Genetic mapping reveals that sinefungin resistance in Toxoplasma gondii is controlled by a putative amino acid transporter locus that can be used as a negative selectable marker.</title>
        <authorList>
            <person name="Behnke M.S."/>
            <person name="Khan A."/>
            <person name="Sibley L.D."/>
        </authorList>
    </citation>
    <scope>NUCLEOTIDE SEQUENCE [LARGE SCALE GENOMIC DNA]</scope>
    <source>
        <strain evidence="9 10">VAND</strain>
    </source>
</reference>
<evidence type="ECO:0000256" key="3">
    <source>
        <dbReference type="ARBA" id="ARBA00022467"/>
    </source>
</evidence>
<dbReference type="EMBL" id="AEYJ02001051">
    <property type="protein sequence ID" value="KFH05086.1"/>
    <property type="molecule type" value="Genomic_DNA"/>
</dbReference>
<protein>
    <recommendedName>
        <fullName evidence="7">F-actin-capping protein subunit beta</fullName>
    </recommendedName>
</protein>
<feature type="compositionally biased region" description="Gly residues" evidence="8">
    <location>
        <begin position="301"/>
        <end position="310"/>
    </location>
</feature>
<evidence type="ECO:0000256" key="7">
    <source>
        <dbReference type="RuleBase" id="RU365078"/>
    </source>
</evidence>
<feature type="region of interest" description="Disordered" evidence="8">
    <location>
        <begin position="296"/>
        <end position="329"/>
    </location>
</feature>
<comment type="caution">
    <text evidence="9">The sequence shown here is derived from an EMBL/GenBank/DDBJ whole genome shotgun (WGS) entry which is preliminary data.</text>
</comment>
<dbReference type="AlphaFoldDB" id="A0A086PXK4"/>
<dbReference type="GO" id="GO:0008290">
    <property type="term" value="C:F-actin capping protein complex"/>
    <property type="evidence" value="ECO:0007669"/>
    <property type="project" value="UniProtKB-UniRule"/>
</dbReference>
<dbReference type="InterPro" id="IPR042276">
    <property type="entry name" value="CapZ_alpha/beta_2"/>
</dbReference>
<keyword evidence="6 7" id="KW-0206">Cytoskeleton</keyword>
<comment type="subunit">
    <text evidence="7">Heterodimer of an alpha and a beta subunit.</text>
</comment>
<evidence type="ECO:0000313" key="9">
    <source>
        <dbReference type="EMBL" id="KFH05086.1"/>
    </source>
</evidence>
<evidence type="ECO:0000256" key="6">
    <source>
        <dbReference type="ARBA" id="ARBA00023212"/>
    </source>
</evidence>
<proteinExistence type="inferred from homology"/>
<dbReference type="Pfam" id="PF01115">
    <property type="entry name" value="F_actin_cap_B"/>
    <property type="match status" value="1"/>
</dbReference>
<evidence type="ECO:0000256" key="8">
    <source>
        <dbReference type="SAM" id="MobiDB-lite"/>
    </source>
</evidence>
<dbReference type="Gene3D" id="3.90.1150.210">
    <property type="entry name" value="F-actin capping protein, beta subunit"/>
    <property type="match status" value="1"/>
</dbReference>
<dbReference type="Gene3D" id="1.20.58.570">
    <property type="match status" value="1"/>
</dbReference>
<dbReference type="SUPFAM" id="SSF90096">
    <property type="entry name" value="Subunits of heterodimeric actin filament capping protein Capz"/>
    <property type="match status" value="1"/>
</dbReference>
<dbReference type="PANTHER" id="PTHR10619">
    <property type="entry name" value="F-ACTIN-CAPPING PROTEIN SUBUNIT BETA"/>
    <property type="match status" value="1"/>
</dbReference>
<accession>A0A086PXK4</accession>
<dbReference type="GO" id="GO:0051015">
    <property type="term" value="F:actin filament binding"/>
    <property type="evidence" value="ECO:0007669"/>
    <property type="project" value="TreeGrafter"/>
</dbReference>